<proteinExistence type="inferred from homology"/>
<reference evidence="3 4" key="1">
    <citation type="submission" date="2016-10" db="EMBL/GenBank/DDBJ databases">
        <authorList>
            <person name="de Groot N.N."/>
        </authorList>
    </citation>
    <scope>NUCLEOTIDE SEQUENCE [LARGE SCALE GENOMIC DNA]</scope>
    <source>
        <strain evidence="3 4">LMG 2247</strain>
    </source>
</reference>
<protein>
    <submittedName>
        <fullName evidence="3">LysR substrate binding domain-containing protein</fullName>
    </submittedName>
</protein>
<sequence>MLEMAVVGAPEYFKRHGVPATPADLAEHDCVAYRHTSSGAVYRWEFNSPGPNGHAFEVEPQGTLITNDDESMTRAALQGAGLIHHFEIAVRRQLSDGSLVRVLQPWCKPFAGFYLYIPSRDRMPPKVRAFTDFLVEKRSLLEAGGKLGKDVPVKAGSRRRQG</sequence>
<organism evidence="3 4">
    <name type="scientific">Paraburkholderia phenazinium</name>
    <dbReference type="NCBI Taxonomy" id="60549"/>
    <lineage>
        <taxon>Bacteria</taxon>
        <taxon>Pseudomonadati</taxon>
        <taxon>Pseudomonadota</taxon>
        <taxon>Betaproteobacteria</taxon>
        <taxon>Burkholderiales</taxon>
        <taxon>Burkholderiaceae</taxon>
        <taxon>Paraburkholderia</taxon>
    </lineage>
</organism>
<dbReference type="GO" id="GO:0003700">
    <property type="term" value="F:DNA-binding transcription factor activity"/>
    <property type="evidence" value="ECO:0007669"/>
    <property type="project" value="TreeGrafter"/>
</dbReference>
<feature type="domain" description="LysR substrate-binding" evidence="2">
    <location>
        <begin position="3"/>
        <end position="137"/>
    </location>
</feature>
<dbReference type="GO" id="GO:0006351">
    <property type="term" value="P:DNA-templated transcription"/>
    <property type="evidence" value="ECO:0007669"/>
    <property type="project" value="TreeGrafter"/>
</dbReference>
<evidence type="ECO:0000259" key="2">
    <source>
        <dbReference type="Pfam" id="PF03466"/>
    </source>
</evidence>
<dbReference type="Proteomes" id="UP000199706">
    <property type="component" value="Unassembled WGS sequence"/>
</dbReference>
<dbReference type="Gene3D" id="3.40.190.10">
    <property type="entry name" value="Periplasmic binding protein-like II"/>
    <property type="match status" value="2"/>
</dbReference>
<dbReference type="GO" id="GO:0043565">
    <property type="term" value="F:sequence-specific DNA binding"/>
    <property type="evidence" value="ECO:0007669"/>
    <property type="project" value="TreeGrafter"/>
</dbReference>
<evidence type="ECO:0000313" key="4">
    <source>
        <dbReference type="Proteomes" id="UP000199706"/>
    </source>
</evidence>
<evidence type="ECO:0000256" key="1">
    <source>
        <dbReference type="ARBA" id="ARBA00009437"/>
    </source>
</evidence>
<name>A0A1G8AWQ5_9BURK</name>
<dbReference type="SUPFAM" id="SSF53850">
    <property type="entry name" value="Periplasmic binding protein-like II"/>
    <property type="match status" value="1"/>
</dbReference>
<comment type="similarity">
    <text evidence="1">Belongs to the LysR transcriptional regulatory family.</text>
</comment>
<dbReference type="PANTHER" id="PTHR30537:SF1">
    <property type="entry name" value="HTH-TYPE TRANSCRIPTIONAL REGULATOR PGRR"/>
    <property type="match status" value="1"/>
</dbReference>
<dbReference type="EMBL" id="FNCJ01000008">
    <property type="protein sequence ID" value="SDH25378.1"/>
    <property type="molecule type" value="Genomic_DNA"/>
</dbReference>
<dbReference type="InterPro" id="IPR005119">
    <property type="entry name" value="LysR_subst-bd"/>
</dbReference>
<gene>
    <name evidence="3" type="ORF">SAMN05216466_108129</name>
</gene>
<dbReference type="Pfam" id="PF03466">
    <property type="entry name" value="LysR_substrate"/>
    <property type="match status" value="1"/>
</dbReference>
<dbReference type="OrthoDB" id="5525645at2"/>
<dbReference type="AlphaFoldDB" id="A0A1G8AWQ5"/>
<accession>A0A1G8AWQ5</accession>
<evidence type="ECO:0000313" key="3">
    <source>
        <dbReference type="EMBL" id="SDH25378.1"/>
    </source>
</evidence>
<dbReference type="PANTHER" id="PTHR30537">
    <property type="entry name" value="HTH-TYPE TRANSCRIPTIONAL REGULATOR"/>
    <property type="match status" value="1"/>
</dbReference>
<dbReference type="InterPro" id="IPR058163">
    <property type="entry name" value="LysR-type_TF_proteobact-type"/>
</dbReference>